<keyword evidence="1" id="KW-1133">Transmembrane helix</keyword>
<dbReference type="HOGENOM" id="CLU_2449756_0_0_9"/>
<dbReference type="AlphaFoldDB" id="I4DAG2"/>
<dbReference type="EMBL" id="CP003639">
    <property type="protein sequence ID" value="AFM42786.1"/>
    <property type="molecule type" value="Genomic_DNA"/>
</dbReference>
<accession>I4DAG2</accession>
<organism evidence="2 3">
    <name type="scientific">Desulfosporosinus acidiphilus (strain DSM 22704 / JCM 16185 / SJ4)</name>
    <dbReference type="NCBI Taxonomy" id="646529"/>
    <lineage>
        <taxon>Bacteria</taxon>
        <taxon>Bacillati</taxon>
        <taxon>Bacillota</taxon>
        <taxon>Clostridia</taxon>
        <taxon>Eubacteriales</taxon>
        <taxon>Desulfitobacteriaceae</taxon>
        <taxon>Desulfosporosinus</taxon>
    </lineage>
</organism>
<gene>
    <name evidence="2" type="ordered locus">Desaci_3910</name>
</gene>
<proteinExistence type="predicted"/>
<reference evidence="2 3" key="1">
    <citation type="journal article" date="2012" name="J. Bacteriol.">
        <title>Complete genome sequences of Desulfosporosinus orientis DSM765T, Desulfosporosinus youngiae DSM17734T, Desulfosporosinus meridiei DSM13257T, and Desulfosporosinus acidiphilus DSM22704T.</title>
        <authorList>
            <person name="Pester M."/>
            <person name="Brambilla E."/>
            <person name="Alazard D."/>
            <person name="Rattei T."/>
            <person name="Weinmaier T."/>
            <person name="Han J."/>
            <person name="Lucas S."/>
            <person name="Lapidus A."/>
            <person name="Cheng J.F."/>
            <person name="Goodwin L."/>
            <person name="Pitluck S."/>
            <person name="Peters L."/>
            <person name="Ovchinnikova G."/>
            <person name="Teshima H."/>
            <person name="Detter J.C."/>
            <person name="Han C.S."/>
            <person name="Tapia R."/>
            <person name="Land M.L."/>
            <person name="Hauser L."/>
            <person name="Kyrpides N.C."/>
            <person name="Ivanova N.N."/>
            <person name="Pagani I."/>
            <person name="Huntmann M."/>
            <person name="Wei C.L."/>
            <person name="Davenport K.W."/>
            <person name="Daligault H."/>
            <person name="Chain P.S."/>
            <person name="Chen A."/>
            <person name="Mavromatis K."/>
            <person name="Markowitz V."/>
            <person name="Szeto E."/>
            <person name="Mikhailova N."/>
            <person name="Pati A."/>
            <person name="Wagner M."/>
            <person name="Woyke T."/>
            <person name="Ollivier B."/>
            <person name="Klenk H.P."/>
            <person name="Spring S."/>
            <person name="Loy A."/>
        </authorList>
    </citation>
    <scope>NUCLEOTIDE SEQUENCE [LARGE SCALE GENOMIC DNA]</scope>
    <source>
        <strain evidence="3">DSM 22704 / JCM 16185 / SJ4</strain>
    </source>
</reference>
<evidence type="ECO:0000256" key="1">
    <source>
        <dbReference type="SAM" id="Phobius"/>
    </source>
</evidence>
<keyword evidence="1" id="KW-0812">Transmembrane</keyword>
<dbReference type="RefSeq" id="WP_014828773.1">
    <property type="nucleotide sequence ID" value="NC_018068.1"/>
</dbReference>
<dbReference type="OrthoDB" id="1793330at2"/>
<evidence type="ECO:0000313" key="2">
    <source>
        <dbReference type="EMBL" id="AFM42786.1"/>
    </source>
</evidence>
<evidence type="ECO:0000313" key="3">
    <source>
        <dbReference type="Proteomes" id="UP000002892"/>
    </source>
</evidence>
<sequence>MIAKTEVLISILLFFAIAILVGILIVGLKRNKQFARAVHNRSESRKRGKTCKNLSHVQAINQEKRRLRQMLLEGEIRVDTYRRLLAEIK</sequence>
<feature type="transmembrane region" description="Helical" evidence="1">
    <location>
        <begin position="6"/>
        <end position="28"/>
    </location>
</feature>
<dbReference type="KEGG" id="dai:Desaci_3910"/>
<dbReference type="Proteomes" id="UP000002892">
    <property type="component" value="Chromosome"/>
</dbReference>
<name>I4DAG2_DESAJ</name>
<keyword evidence="3" id="KW-1185">Reference proteome</keyword>
<protein>
    <submittedName>
        <fullName evidence="2">Uncharacterized protein</fullName>
    </submittedName>
</protein>
<keyword evidence="1" id="KW-0472">Membrane</keyword>